<dbReference type="InterPro" id="IPR036890">
    <property type="entry name" value="HATPase_C_sf"/>
</dbReference>
<dbReference type="InterPro" id="IPR003594">
    <property type="entry name" value="HATPase_dom"/>
</dbReference>
<evidence type="ECO:0000256" key="13">
    <source>
        <dbReference type="ARBA" id="ARBA00023136"/>
    </source>
</evidence>
<evidence type="ECO:0000256" key="2">
    <source>
        <dbReference type="ARBA" id="ARBA00004651"/>
    </source>
</evidence>
<comment type="catalytic activity">
    <reaction evidence="1">
        <text>ATP + protein L-histidine = ADP + protein N-phospho-L-histidine.</text>
        <dbReference type="EC" id="2.7.13.3"/>
    </reaction>
</comment>
<evidence type="ECO:0000256" key="12">
    <source>
        <dbReference type="ARBA" id="ARBA00023012"/>
    </source>
</evidence>
<keyword evidence="18" id="KW-1185">Reference proteome</keyword>
<dbReference type="Pfam" id="PF00512">
    <property type="entry name" value="HisKA"/>
    <property type="match status" value="1"/>
</dbReference>
<keyword evidence="6 17" id="KW-0808">Transferase</keyword>
<dbReference type="Proteomes" id="UP000037267">
    <property type="component" value="Unassembled WGS sequence"/>
</dbReference>
<dbReference type="SMART" id="SM00387">
    <property type="entry name" value="HATPase_c"/>
    <property type="match status" value="1"/>
</dbReference>
<keyword evidence="11 15" id="KW-1133">Transmembrane helix</keyword>
<evidence type="ECO:0000313" key="17">
    <source>
        <dbReference type="EMBL" id="KNF09565.1"/>
    </source>
</evidence>
<evidence type="ECO:0000256" key="8">
    <source>
        <dbReference type="ARBA" id="ARBA00022741"/>
    </source>
</evidence>
<evidence type="ECO:0000256" key="4">
    <source>
        <dbReference type="ARBA" id="ARBA00022475"/>
    </source>
</evidence>
<dbReference type="Gene3D" id="3.30.565.10">
    <property type="entry name" value="Histidine kinase-like ATPase, C-terminal domain"/>
    <property type="match status" value="1"/>
</dbReference>
<dbReference type="PANTHER" id="PTHR45528">
    <property type="entry name" value="SENSOR HISTIDINE KINASE CPXA"/>
    <property type="match status" value="1"/>
</dbReference>
<dbReference type="GO" id="GO:0000155">
    <property type="term" value="F:phosphorelay sensor kinase activity"/>
    <property type="evidence" value="ECO:0007669"/>
    <property type="project" value="InterPro"/>
</dbReference>
<sequence>MIFKKEPLIKKLLTVLIISLVIIFSTLILSNYYFFKEVSKHELEIREEMIGKLSSIYPEKEKDIVKTLSSKSKSKKDYKNLGKNILKKYNYSSKIKRNMEYDFNNYFKDFLVKNLFIMIFIILINIILFVFIFKYFINKLEKVSFAIDRIMDGDFSMTVNIDKEGILSRLESQFYQMSKRLKLSLENLNSEKENIKSLVTDISHQIKTPISSIKLFNTLLTDNELEEQEKVEFLERTKEEVDKLEWLSNSLIKISRMEAGIIQLKKENKDIKKTILEAVNGIYLRALDSNIDINIMVDSINVYHDSKWTKEAIFNILENAVKYTHENGQIDITLEKLETYIKIDIEDNGIGIPSNEISNIFNRFYRGNLEKVRNSEGSGIGLYLSRKILEEQGGNVTVSSQENKGTKFTIFLTLQNCKVA</sequence>
<dbReference type="RefSeq" id="WP_050353967.1">
    <property type="nucleotide sequence ID" value="NZ_LGSS01000002.1"/>
</dbReference>
<comment type="caution">
    <text evidence="17">The sequence shown here is derived from an EMBL/GenBank/DDBJ whole genome shotgun (WGS) entry which is preliminary data.</text>
</comment>
<evidence type="ECO:0000256" key="15">
    <source>
        <dbReference type="SAM" id="Phobius"/>
    </source>
</evidence>
<dbReference type="GO" id="GO:0005524">
    <property type="term" value="F:ATP binding"/>
    <property type="evidence" value="ECO:0007669"/>
    <property type="project" value="UniProtKB-KW"/>
</dbReference>
<feature type="transmembrane region" description="Helical" evidence="15">
    <location>
        <begin position="12"/>
        <end position="34"/>
    </location>
</feature>
<keyword evidence="4" id="KW-1003">Cell membrane</keyword>
<evidence type="ECO:0000256" key="1">
    <source>
        <dbReference type="ARBA" id="ARBA00000085"/>
    </source>
</evidence>
<keyword evidence="7 15" id="KW-0812">Transmembrane</keyword>
<reference evidence="18" key="1">
    <citation type="submission" date="2015-07" db="EMBL/GenBank/DDBJ databases">
        <title>Draft genome sequence of the purine-degrading Gottschalkia purinilyticum DSM 1384 (formerly Clostridium purinilyticum).</title>
        <authorList>
            <person name="Poehlein A."/>
            <person name="Schiel-Bengelsdorf B."/>
            <person name="Bengelsdorf F.R."/>
            <person name="Daniel R."/>
            <person name="Duerre P."/>
        </authorList>
    </citation>
    <scope>NUCLEOTIDE SEQUENCE [LARGE SCALE GENOMIC DNA]</scope>
    <source>
        <strain evidence="18">DSM 1384</strain>
    </source>
</reference>
<name>A0A0L0WDS3_GOTPU</name>
<dbReference type="SUPFAM" id="SSF47384">
    <property type="entry name" value="Homodimeric domain of signal transducing histidine kinase"/>
    <property type="match status" value="1"/>
</dbReference>
<dbReference type="FunFam" id="3.30.565.10:FF:000006">
    <property type="entry name" value="Sensor histidine kinase WalK"/>
    <property type="match status" value="1"/>
</dbReference>
<dbReference type="InterPro" id="IPR050398">
    <property type="entry name" value="HssS/ArlS-like"/>
</dbReference>
<evidence type="ECO:0000256" key="11">
    <source>
        <dbReference type="ARBA" id="ARBA00022989"/>
    </source>
</evidence>
<evidence type="ECO:0000259" key="16">
    <source>
        <dbReference type="PROSITE" id="PS50109"/>
    </source>
</evidence>
<dbReference type="Gene3D" id="1.10.287.130">
    <property type="match status" value="1"/>
</dbReference>
<keyword evidence="8" id="KW-0547">Nucleotide-binding</keyword>
<evidence type="ECO:0000256" key="10">
    <source>
        <dbReference type="ARBA" id="ARBA00022840"/>
    </source>
</evidence>
<proteinExistence type="predicted"/>
<dbReference type="InterPro" id="IPR036097">
    <property type="entry name" value="HisK_dim/P_sf"/>
</dbReference>
<dbReference type="STRING" id="1503.CLPU_2c00160"/>
<keyword evidence="9 17" id="KW-0418">Kinase</keyword>
<dbReference type="SMART" id="SM00388">
    <property type="entry name" value="HisKA"/>
    <property type="match status" value="1"/>
</dbReference>
<dbReference type="CDD" id="cd00082">
    <property type="entry name" value="HisKA"/>
    <property type="match status" value="1"/>
</dbReference>
<dbReference type="EC" id="2.7.13.3" evidence="3"/>
<dbReference type="PANTHER" id="PTHR45528:SF1">
    <property type="entry name" value="SENSOR HISTIDINE KINASE CPXA"/>
    <property type="match status" value="1"/>
</dbReference>
<evidence type="ECO:0000256" key="5">
    <source>
        <dbReference type="ARBA" id="ARBA00022553"/>
    </source>
</evidence>
<feature type="coiled-coil region" evidence="14">
    <location>
        <begin position="178"/>
        <end position="205"/>
    </location>
</feature>
<evidence type="ECO:0000313" key="18">
    <source>
        <dbReference type="Proteomes" id="UP000037267"/>
    </source>
</evidence>
<dbReference type="PRINTS" id="PR00344">
    <property type="entry name" value="BCTRLSENSOR"/>
</dbReference>
<evidence type="ECO:0000256" key="7">
    <source>
        <dbReference type="ARBA" id="ARBA00022692"/>
    </source>
</evidence>
<keyword evidence="10" id="KW-0067">ATP-binding</keyword>
<dbReference type="InterPro" id="IPR003661">
    <property type="entry name" value="HisK_dim/P_dom"/>
</dbReference>
<dbReference type="PROSITE" id="PS50109">
    <property type="entry name" value="HIS_KIN"/>
    <property type="match status" value="1"/>
</dbReference>
<keyword evidence="12" id="KW-0902">Two-component regulatory system</keyword>
<dbReference type="InterPro" id="IPR004358">
    <property type="entry name" value="Sig_transdc_His_kin-like_C"/>
</dbReference>
<keyword evidence="5" id="KW-0597">Phosphoprotein</keyword>
<dbReference type="CDD" id="cd00075">
    <property type="entry name" value="HATPase"/>
    <property type="match status" value="1"/>
</dbReference>
<comment type="subcellular location">
    <subcellularLocation>
        <location evidence="2">Cell membrane</location>
        <topology evidence="2">Multi-pass membrane protein</topology>
    </subcellularLocation>
</comment>
<dbReference type="InterPro" id="IPR005467">
    <property type="entry name" value="His_kinase_dom"/>
</dbReference>
<feature type="domain" description="Histidine kinase" evidence="16">
    <location>
        <begin position="201"/>
        <end position="416"/>
    </location>
</feature>
<evidence type="ECO:0000256" key="6">
    <source>
        <dbReference type="ARBA" id="ARBA00022679"/>
    </source>
</evidence>
<dbReference type="EMBL" id="LGSS01000002">
    <property type="protein sequence ID" value="KNF09565.1"/>
    <property type="molecule type" value="Genomic_DNA"/>
</dbReference>
<dbReference type="Gene3D" id="6.10.340.10">
    <property type="match status" value="1"/>
</dbReference>
<keyword evidence="13 15" id="KW-0472">Membrane</keyword>
<evidence type="ECO:0000256" key="3">
    <source>
        <dbReference type="ARBA" id="ARBA00012438"/>
    </source>
</evidence>
<gene>
    <name evidence="17" type="ORF">CLPU_2c00160</name>
</gene>
<protein>
    <recommendedName>
        <fullName evidence="3">histidine kinase</fullName>
        <ecNumber evidence="3">2.7.13.3</ecNumber>
    </recommendedName>
</protein>
<keyword evidence="14" id="KW-0175">Coiled coil</keyword>
<dbReference type="SUPFAM" id="SSF55874">
    <property type="entry name" value="ATPase domain of HSP90 chaperone/DNA topoisomerase II/histidine kinase"/>
    <property type="match status" value="1"/>
</dbReference>
<accession>A0A0L0WDS3</accession>
<dbReference type="Pfam" id="PF02518">
    <property type="entry name" value="HATPase_c"/>
    <property type="match status" value="1"/>
</dbReference>
<organism evidence="17 18">
    <name type="scientific">Gottschalkia purinilytica</name>
    <name type="common">Clostridium purinilyticum</name>
    <dbReference type="NCBI Taxonomy" id="1503"/>
    <lineage>
        <taxon>Bacteria</taxon>
        <taxon>Bacillati</taxon>
        <taxon>Bacillota</taxon>
        <taxon>Tissierellia</taxon>
        <taxon>Tissierellales</taxon>
        <taxon>Gottschalkiaceae</taxon>
        <taxon>Gottschalkia</taxon>
    </lineage>
</organism>
<evidence type="ECO:0000256" key="9">
    <source>
        <dbReference type="ARBA" id="ARBA00022777"/>
    </source>
</evidence>
<feature type="transmembrane region" description="Helical" evidence="15">
    <location>
        <begin position="115"/>
        <end position="137"/>
    </location>
</feature>
<dbReference type="PATRIC" id="fig|1503.3.peg.1513"/>
<dbReference type="GO" id="GO:0005886">
    <property type="term" value="C:plasma membrane"/>
    <property type="evidence" value="ECO:0007669"/>
    <property type="project" value="UniProtKB-SubCell"/>
</dbReference>
<dbReference type="OrthoDB" id="9813151at2"/>
<evidence type="ECO:0000256" key="14">
    <source>
        <dbReference type="SAM" id="Coils"/>
    </source>
</evidence>
<dbReference type="AlphaFoldDB" id="A0A0L0WDS3"/>